<dbReference type="Gene3D" id="2.40.110.10">
    <property type="entry name" value="Butyryl-CoA Dehydrogenase, subunit A, domain 2"/>
    <property type="match status" value="1"/>
</dbReference>
<proteinExistence type="inferred from homology"/>
<dbReference type="Pfam" id="PF02771">
    <property type="entry name" value="Acyl-CoA_dh_N"/>
    <property type="match status" value="1"/>
</dbReference>
<dbReference type="EMBL" id="CP157675">
    <property type="protein sequence ID" value="XBP68998.1"/>
    <property type="molecule type" value="Genomic_DNA"/>
</dbReference>
<dbReference type="InterPro" id="IPR013786">
    <property type="entry name" value="AcylCoA_DH/ox_N"/>
</dbReference>
<dbReference type="InterPro" id="IPR046373">
    <property type="entry name" value="Acyl-CoA_Oxase/DH_mid-dom_sf"/>
</dbReference>
<evidence type="ECO:0000259" key="7">
    <source>
        <dbReference type="Pfam" id="PF02771"/>
    </source>
</evidence>
<evidence type="ECO:0000256" key="2">
    <source>
        <dbReference type="ARBA" id="ARBA00009347"/>
    </source>
</evidence>
<reference evidence="8" key="1">
    <citation type="submission" date="2024-05" db="EMBL/GenBank/DDBJ databases">
        <authorList>
            <person name="Bunk B."/>
            <person name="Swiderski J."/>
            <person name="Sproer C."/>
            <person name="Thiel V."/>
        </authorList>
    </citation>
    <scope>NUCLEOTIDE SEQUENCE</scope>
    <source>
        <strain evidence="8">DSM 17735</strain>
    </source>
</reference>
<dbReference type="Pfam" id="PF02770">
    <property type="entry name" value="Acyl-CoA_dh_M"/>
    <property type="match status" value="1"/>
</dbReference>
<comment type="cofactor">
    <cofactor evidence="1">
        <name>FAD</name>
        <dbReference type="ChEBI" id="CHEBI:57692"/>
    </cofactor>
</comment>
<dbReference type="NCBIfam" id="TIGR03207">
    <property type="entry name" value="cyc_hxne_CoA_dh"/>
    <property type="match status" value="1"/>
</dbReference>
<dbReference type="InterPro" id="IPR017620">
    <property type="entry name" value="Cyc-hxne_CoA_dehydrogenase"/>
</dbReference>
<dbReference type="GO" id="GO:0050660">
    <property type="term" value="F:flavin adenine dinucleotide binding"/>
    <property type="evidence" value="ECO:0007669"/>
    <property type="project" value="InterPro"/>
</dbReference>
<feature type="domain" description="Acyl-CoA dehydrogenase/oxidase C-terminal" evidence="5">
    <location>
        <begin position="234"/>
        <end position="379"/>
    </location>
</feature>
<evidence type="ECO:0000259" key="6">
    <source>
        <dbReference type="Pfam" id="PF02770"/>
    </source>
</evidence>
<feature type="domain" description="Acyl-CoA oxidase/dehydrogenase middle" evidence="6">
    <location>
        <begin position="123"/>
        <end position="222"/>
    </location>
</feature>
<comment type="similarity">
    <text evidence="2">Belongs to the acyl-CoA dehydrogenase family.</text>
</comment>
<dbReference type="PANTHER" id="PTHR43884">
    <property type="entry name" value="ACYL-COA DEHYDROGENASE"/>
    <property type="match status" value="1"/>
</dbReference>
<evidence type="ECO:0000256" key="4">
    <source>
        <dbReference type="ARBA" id="ARBA00022827"/>
    </source>
</evidence>
<keyword evidence="4" id="KW-0274">FAD</keyword>
<evidence type="ECO:0000256" key="3">
    <source>
        <dbReference type="ARBA" id="ARBA00022630"/>
    </source>
</evidence>
<dbReference type="AlphaFoldDB" id="A0AAU7LPQ9"/>
<dbReference type="RefSeq" id="WP_349277269.1">
    <property type="nucleotide sequence ID" value="NZ_CBCSCU010000067.1"/>
</dbReference>
<keyword evidence="3" id="KW-0285">Flavoprotein</keyword>
<evidence type="ECO:0000313" key="8">
    <source>
        <dbReference type="EMBL" id="XBP68998.1"/>
    </source>
</evidence>
<name>A0AAU7LPQ9_9BURK</name>
<dbReference type="InterPro" id="IPR006091">
    <property type="entry name" value="Acyl-CoA_Oxase/DH_mid-dom"/>
</dbReference>
<dbReference type="Gene3D" id="1.10.540.10">
    <property type="entry name" value="Acyl-CoA dehydrogenase/oxidase, N-terminal domain"/>
    <property type="match status" value="1"/>
</dbReference>
<feature type="domain" description="Acyl-CoA dehydrogenase/oxidase N-terminal" evidence="7">
    <location>
        <begin position="9"/>
        <end position="119"/>
    </location>
</feature>
<dbReference type="SUPFAM" id="SSF56645">
    <property type="entry name" value="Acyl-CoA dehydrogenase NM domain-like"/>
    <property type="match status" value="1"/>
</dbReference>
<evidence type="ECO:0000259" key="5">
    <source>
        <dbReference type="Pfam" id="PF00441"/>
    </source>
</evidence>
<gene>
    <name evidence="8" type="primary">aliB</name>
    <name evidence="8" type="ORF">ABLV49_13940</name>
</gene>
<dbReference type="SUPFAM" id="SSF47203">
    <property type="entry name" value="Acyl-CoA dehydrogenase C-terminal domain-like"/>
    <property type="match status" value="1"/>
</dbReference>
<dbReference type="GO" id="GO:0003995">
    <property type="term" value="F:acyl-CoA dehydrogenase activity"/>
    <property type="evidence" value="ECO:0007669"/>
    <property type="project" value="TreeGrafter"/>
</dbReference>
<protein>
    <submittedName>
        <fullName evidence="8">Cyclohexanecarboxyl-CoA dehydrogenase</fullName>
    </submittedName>
</protein>
<organism evidence="8">
    <name type="scientific">Polaromonas hydrogenivorans</name>
    <dbReference type="NCBI Taxonomy" id="335476"/>
    <lineage>
        <taxon>Bacteria</taxon>
        <taxon>Pseudomonadati</taxon>
        <taxon>Pseudomonadota</taxon>
        <taxon>Betaproteobacteria</taxon>
        <taxon>Burkholderiales</taxon>
        <taxon>Comamonadaceae</taxon>
        <taxon>Polaromonas</taxon>
    </lineage>
</organism>
<dbReference type="InterPro" id="IPR009100">
    <property type="entry name" value="AcylCoA_DH/oxidase_NM_dom_sf"/>
</dbReference>
<dbReference type="Pfam" id="PF00441">
    <property type="entry name" value="Acyl-CoA_dh_1"/>
    <property type="match status" value="1"/>
</dbReference>
<evidence type="ECO:0000256" key="1">
    <source>
        <dbReference type="ARBA" id="ARBA00001974"/>
    </source>
</evidence>
<dbReference type="InterPro" id="IPR009075">
    <property type="entry name" value="AcylCo_DH/oxidase_C"/>
</dbReference>
<accession>A0AAU7LPQ9</accession>
<dbReference type="PANTHER" id="PTHR43884:SF12">
    <property type="entry name" value="ISOVALERYL-COA DEHYDROGENASE, MITOCHONDRIAL-RELATED"/>
    <property type="match status" value="1"/>
</dbReference>
<dbReference type="Gene3D" id="1.20.140.10">
    <property type="entry name" value="Butyryl-CoA Dehydrogenase, subunit A, domain 3"/>
    <property type="match status" value="1"/>
</dbReference>
<dbReference type="InterPro" id="IPR037069">
    <property type="entry name" value="AcylCoA_DH/ox_N_sf"/>
</dbReference>
<sequence>MNPNPYIDEDLQALAEHARRFATNRVAPGFLERDQTRVLDRALLREMGELGFICPELPEEFGGQGMGCLAAGVIHEEIARADLSFSYLNLLASLNGQILSKYGNPEVVKPWLQKLTQGEAICAIALTEPRGGSDAANLRLRIERISEGGSDFYVINGEKTSISAADQADITVVFGRTGKPEDGAHGVTALLVPMDLPGLSTNRFDCHGQRAIGRGSIFFENVRVPVSHRLGDENKGFVQVMHGFDFSRSLIGLQVLAVARVALDETWEYITQRQAFGQPLSAFQGVTHPLAQFDTEVEGARLLCLQGLWLKDKGLPHTAEAGMAKWWGPKLAYDVIHQCLLCFGHGGYDRGLMEQRLRDVLGFQIGDGTAQIMKTVIARVRAGRKFVPA</sequence>
<dbReference type="InterPro" id="IPR036250">
    <property type="entry name" value="AcylCo_DH-like_C"/>
</dbReference>